<dbReference type="InterPro" id="IPR050834">
    <property type="entry name" value="Glycosyltransf_2"/>
</dbReference>
<evidence type="ECO:0000313" key="2">
    <source>
        <dbReference type="EMBL" id="MCV3273403.1"/>
    </source>
</evidence>
<dbReference type="PANTHER" id="PTHR43685">
    <property type="entry name" value="GLYCOSYLTRANSFERASE"/>
    <property type="match status" value="1"/>
</dbReference>
<protein>
    <submittedName>
        <fullName evidence="2">Glycosyltransferase</fullName>
        <ecNumber evidence="2">2.4.-.-</ecNumber>
    </submittedName>
</protein>
<keyword evidence="3" id="KW-1185">Reference proteome</keyword>
<organism evidence="2 3">
    <name type="scientific">Roseobacter sinensis</name>
    <dbReference type="NCBI Taxonomy" id="2931391"/>
    <lineage>
        <taxon>Bacteria</taxon>
        <taxon>Pseudomonadati</taxon>
        <taxon>Pseudomonadota</taxon>
        <taxon>Alphaproteobacteria</taxon>
        <taxon>Rhodobacterales</taxon>
        <taxon>Roseobacteraceae</taxon>
        <taxon>Roseobacter</taxon>
    </lineage>
</organism>
<dbReference type="PANTHER" id="PTHR43685:SF3">
    <property type="entry name" value="SLR2126 PROTEIN"/>
    <property type="match status" value="1"/>
</dbReference>
<dbReference type="SUPFAM" id="SSF53448">
    <property type="entry name" value="Nucleotide-diphospho-sugar transferases"/>
    <property type="match status" value="1"/>
</dbReference>
<dbReference type="Gene3D" id="3.90.550.10">
    <property type="entry name" value="Spore Coat Polysaccharide Biosynthesis Protein SpsA, Chain A"/>
    <property type="match status" value="1"/>
</dbReference>
<keyword evidence="2" id="KW-0808">Transferase</keyword>
<proteinExistence type="predicted"/>
<gene>
    <name evidence="2" type="ORF">MUB52_18380</name>
</gene>
<dbReference type="InterPro" id="IPR001173">
    <property type="entry name" value="Glyco_trans_2-like"/>
</dbReference>
<name>A0ABT3BIL3_9RHOB</name>
<comment type="caution">
    <text evidence="2">The sequence shown here is derived from an EMBL/GenBank/DDBJ whole genome shotgun (WGS) entry which is preliminary data.</text>
</comment>
<dbReference type="EC" id="2.4.-.-" evidence="2"/>
<dbReference type="InterPro" id="IPR029044">
    <property type="entry name" value="Nucleotide-diphossugar_trans"/>
</dbReference>
<dbReference type="Pfam" id="PF00535">
    <property type="entry name" value="Glycos_transf_2"/>
    <property type="match status" value="1"/>
</dbReference>
<keyword evidence="2" id="KW-0328">Glycosyltransferase</keyword>
<sequence length="290" mass="31951">MPQIAVIIPSYNRPAQLERCLRALMAQDAVDFEVVVVDDGSPTPLQEVCAAFGDKVRCLRQDNAGPATARNRGARSTSAPFIAFTDDDCQPRPDWLSKLHAAHAGRSDRLVGGLVINALPDDPYASASQALCDYLYDYFEADRGNVPFFTSNNIGMSREGFENIGGFNQTFERAAAEDRDFGLRWRDAGGALVYAEDAIIDHYHGMTLQKYWRQHSNYGAGAFRLHQLLDARNADQPKREPLAFYWGLLTWPIKKGGLGKLRLSVLLAISQFAMVAGYSSAARAAKQSSA</sequence>
<dbReference type="Proteomes" id="UP001208690">
    <property type="component" value="Unassembled WGS sequence"/>
</dbReference>
<evidence type="ECO:0000313" key="3">
    <source>
        <dbReference type="Proteomes" id="UP001208690"/>
    </source>
</evidence>
<evidence type="ECO:0000259" key="1">
    <source>
        <dbReference type="Pfam" id="PF00535"/>
    </source>
</evidence>
<dbReference type="GO" id="GO:0016757">
    <property type="term" value="F:glycosyltransferase activity"/>
    <property type="evidence" value="ECO:0007669"/>
    <property type="project" value="UniProtKB-KW"/>
</dbReference>
<dbReference type="RefSeq" id="WP_263845628.1">
    <property type="nucleotide sequence ID" value="NZ_JALIEB010000015.1"/>
</dbReference>
<dbReference type="EMBL" id="JALIEB010000015">
    <property type="protein sequence ID" value="MCV3273403.1"/>
    <property type="molecule type" value="Genomic_DNA"/>
</dbReference>
<accession>A0ABT3BIL3</accession>
<reference evidence="2 3" key="1">
    <citation type="submission" date="2022-04" db="EMBL/GenBank/DDBJ databases">
        <title>Roseobacter sp. WL0113 is a bacterium isolated from neritic sediment.</title>
        <authorList>
            <person name="Wang L."/>
            <person name="He W."/>
            <person name="Zhang D.-F."/>
        </authorList>
    </citation>
    <scope>NUCLEOTIDE SEQUENCE [LARGE SCALE GENOMIC DNA]</scope>
    <source>
        <strain evidence="2 3">WL0113</strain>
    </source>
</reference>
<feature type="domain" description="Glycosyltransferase 2-like" evidence="1">
    <location>
        <begin position="6"/>
        <end position="164"/>
    </location>
</feature>